<dbReference type="Proteomes" id="UP000035366">
    <property type="component" value="Chromosome"/>
</dbReference>
<protein>
    <recommendedName>
        <fullName evidence="3">DUF5753 domain-containing protein</fullName>
    </recommendedName>
</protein>
<dbReference type="EMBL" id="CP011497">
    <property type="protein sequence ID" value="AKJ14590.1"/>
    <property type="molecule type" value="Genomic_DNA"/>
</dbReference>
<evidence type="ECO:0008006" key="3">
    <source>
        <dbReference type="Google" id="ProtNLM"/>
    </source>
</evidence>
<keyword evidence="2" id="KW-1185">Reference proteome</keyword>
<organism evidence="1 2">
    <name type="scientific">Streptomyces incarnatus</name>
    <dbReference type="NCBI Taxonomy" id="665007"/>
    <lineage>
        <taxon>Bacteria</taxon>
        <taxon>Bacillati</taxon>
        <taxon>Actinomycetota</taxon>
        <taxon>Actinomycetes</taxon>
        <taxon>Kitasatosporales</taxon>
        <taxon>Streptomycetaceae</taxon>
        <taxon>Streptomyces</taxon>
    </lineage>
</organism>
<proteinExistence type="predicted"/>
<dbReference type="RefSeq" id="WP_244189589.1">
    <property type="nucleotide sequence ID" value="NZ_CP011497.1"/>
</dbReference>
<gene>
    <name evidence="1" type="ORF">ABB07_32405</name>
</gene>
<evidence type="ECO:0000313" key="2">
    <source>
        <dbReference type="Proteomes" id="UP000035366"/>
    </source>
</evidence>
<accession>A0ABM5TU63</accession>
<reference evidence="1 2" key="1">
    <citation type="journal article" date="2015" name="ISME J.">
        <title>Draft Genome Sequence of Streptomyces incarnatus NRRL8089, which Produces the Nucleoside Antibiotic Sinefungin.</title>
        <authorList>
            <person name="Oshima K."/>
            <person name="Hattori M."/>
            <person name="Shimizu H."/>
            <person name="Fukuda K."/>
            <person name="Nemoto M."/>
            <person name="Inagaki K."/>
            <person name="Tamura T."/>
        </authorList>
    </citation>
    <scope>NUCLEOTIDE SEQUENCE [LARGE SCALE GENOMIC DNA]</scope>
    <source>
        <strain evidence="1 2">NRRL 8089</strain>
    </source>
</reference>
<name>A0ABM5TU63_9ACTN</name>
<sequence>MAHVSGQLVTDSNYTMFLDSLRARDRSVGIVSHVPDLRRRIHAQLEVLGSRSGSASRQRGV</sequence>
<evidence type="ECO:0000313" key="1">
    <source>
        <dbReference type="EMBL" id="AKJ14590.1"/>
    </source>
</evidence>